<accession>A0A0W8F771</accession>
<dbReference type="EMBL" id="LNQE01001506">
    <property type="protein sequence ID" value="KUG16243.1"/>
    <property type="molecule type" value="Genomic_DNA"/>
</dbReference>
<dbReference type="PROSITE" id="PS51257">
    <property type="entry name" value="PROKAR_LIPOPROTEIN"/>
    <property type="match status" value="1"/>
</dbReference>
<proteinExistence type="predicted"/>
<organism evidence="1">
    <name type="scientific">hydrocarbon metagenome</name>
    <dbReference type="NCBI Taxonomy" id="938273"/>
    <lineage>
        <taxon>unclassified sequences</taxon>
        <taxon>metagenomes</taxon>
        <taxon>ecological metagenomes</taxon>
    </lineage>
</organism>
<dbReference type="AlphaFoldDB" id="A0A0W8F771"/>
<name>A0A0W8F771_9ZZZZ</name>
<comment type="caution">
    <text evidence="1">The sequence shown here is derived from an EMBL/GenBank/DDBJ whole genome shotgun (WGS) entry which is preliminary data.</text>
</comment>
<protein>
    <submittedName>
        <fullName evidence="1">Uncharacterized protein</fullName>
    </submittedName>
</protein>
<sequence>MCRDHVSGHRSTFTAHISLAYGSMGFSCFGHDPRLRIMGSLWLGQRIAAHN</sequence>
<evidence type="ECO:0000313" key="1">
    <source>
        <dbReference type="EMBL" id="KUG16243.1"/>
    </source>
</evidence>
<gene>
    <name evidence="1" type="ORF">ASZ90_014094</name>
</gene>
<reference evidence="1" key="1">
    <citation type="journal article" date="2015" name="Proc. Natl. Acad. Sci. U.S.A.">
        <title>Networks of energetic and metabolic interactions define dynamics in microbial communities.</title>
        <authorList>
            <person name="Embree M."/>
            <person name="Liu J.K."/>
            <person name="Al-Bassam M.M."/>
            <person name="Zengler K."/>
        </authorList>
    </citation>
    <scope>NUCLEOTIDE SEQUENCE</scope>
</reference>